<evidence type="ECO:0000313" key="2">
    <source>
        <dbReference type="Proteomes" id="UP001322138"/>
    </source>
</evidence>
<dbReference type="GeneID" id="87891414"/>
<dbReference type="Proteomes" id="UP001322138">
    <property type="component" value="Unassembled WGS sequence"/>
</dbReference>
<dbReference type="RefSeq" id="XP_062734427.1">
    <property type="nucleotide sequence ID" value="XM_062872288.1"/>
</dbReference>
<accession>A0ABR0FNA3</accession>
<proteinExistence type="predicted"/>
<dbReference type="EMBL" id="JAFFGZ010000004">
    <property type="protein sequence ID" value="KAK4645451.1"/>
    <property type="molecule type" value="Genomic_DNA"/>
</dbReference>
<sequence length="129" mass="15112">MMMNSNSPLHIVSHSGTYISHLSYHRVSRDCTTYLYLLSSRLARRGTLGIKPILFFFRRLHRITSHPRERNLRVICRALPSFLLSCGNTRTRTGMDEPRLSVPSHFVRPNPPWAIMNYFFYSHDGYQGR</sequence>
<reference evidence="1 2" key="1">
    <citation type="journal article" date="2023" name="bioRxiv">
        <title>High-quality genome assemblies of four members of thePodospora anserinaspecies complex.</title>
        <authorList>
            <person name="Ament-Velasquez S.L."/>
            <person name="Vogan A.A."/>
            <person name="Wallerman O."/>
            <person name="Hartmann F."/>
            <person name="Gautier V."/>
            <person name="Silar P."/>
            <person name="Giraud T."/>
            <person name="Johannesson H."/>
        </authorList>
    </citation>
    <scope>NUCLEOTIDE SEQUENCE [LARGE SCALE GENOMIC DNA]</scope>
    <source>
        <strain evidence="1 2">CBS 112042</strain>
    </source>
</reference>
<protein>
    <submittedName>
        <fullName evidence="1">Uncharacterized protein</fullName>
    </submittedName>
</protein>
<name>A0ABR0FNA3_9PEZI</name>
<evidence type="ECO:0000313" key="1">
    <source>
        <dbReference type="EMBL" id="KAK4645451.1"/>
    </source>
</evidence>
<gene>
    <name evidence="1" type="ORF">QC761_0032650</name>
</gene>
<comment type="caution">
    <text evidence="1">The sequence shown here is derived from an EMBL/GenBank/DDBJ whole genome shotgun (WGS) entry which is preliminary data.</text>
</comment>
<organism evidence="1 2">
    <name type="scientific">Podospora bellae-mahoneyi</name>
    <dbReference type="NCBI Taxonomy" id="2093777"/>
    <lineage>
        <taxon>Eukaryota</taxon>
        <taxon>Fungi</taxon>
        <taxon>Dikarya</taxon>
        <taxon>Ascomycota</taxon>
        <taxon>Pezizomycotina</taxon>
        <taxon>Sordariomycetes</taxon>
        <taxon>Sordariomycetidae</taxon>
        <taxon>Sordariales</taxon>
        <taxon>Podosporaceae</taxon>
        <taxon>Podospora</taxon>
    </lineage>
</organism>
<keyword evidence="2" id="KW-1185">Reference proteome</keyword>